<keyword evidence="6" id="KW-1185">Reference proteome</keyword>
<dbReference type="InterPro" id="IPR019734">
    <property type="entry name" value="TPR_rpt"/>
</dbReference>
<evidence type="ECO:0000256" key="3">
    <source>
        <dbReference type="PROSITE-ProRule" id="PRU00339"/>
    </source>
</evidence>
<organism evidence="5 6">
    <name type="scientific">Polaribacter aestuariivivens</name>
    <dbReference type="NCBI Taxonomy" id="2304626"/>
    <lineage>
        <taxon>Bacteria</taxon>
        <taxon>Pseudomonadati</taxon>
        <taxon>Bacteroidota</taxon>
        <taxon>Flavobacteriia</taxon>
        <taxon>Flavobacteriales</taxon>
        <taxon>Flavobacteriaceae</taxon>
    </lineage>
</organism>
<dbReference type="Pfam" id="PF12895">
    <property type="entry name" value="ANAPC3"/>
    <property type="match status" value="1"/>
</dbReference>
<accession>A0A5S3N8G2</accession>
<evidence type="ECO:0000313" key="6">
    <source>
        <dbReference type="Proteomes" id="UP000307140"/>
    </source>
</evidence>
<dbReference type="PANTHER" id="PTHR44858">
    <property type="entry name" value="TETRATRICOPEPTIDE REPEAT PROTEIN 6"/>
    <property type="match status" value="1"/>
</dbReference>
<proteinExistence type="predicted"/>
<reference evidence="5 6" key="1">
    <citation type="submission" date="2019-05" db="EMBL/GenBank/DDBJ databases">
        <title>Polaribacter aestuariivivens sp. nov., isolated from a tidal flat.</title>
        <authorList>
            <person name="Yoon J.-H."/>
        </authorList>
    </citation>
    <scope>NUCLEOTIDE SEQUENCE [LARGE SCALE GENOMIC DNA]</scope>
    <source>
        <strain evidence="5 6">DBTF-3</strain>
    </source>
</reference>
<dbReference type="PROSITE" id="PS50005">
    <property type="entry name" value="TPR"/>
    <property type="match status" value="6"/>
</dbReference>
<feature type="repeat" description="TPR" evidence="3">
    <location>
        <begin position="592"/>
        <end position="625"/>
    </location>
</feature>
<dbReference type="Pfam" id="PF13174">
    <property type="entry name" value="TPR_6"/>
    <property type="match status" value="2"/>
</dbReference>
<evidence type="ECO:0000256" key="4">
    <source>
        <dbReference type="SAM" id="Coils"/>
    </source>
</evidence>
<evidence type="ECO:0000256" key="2">
    <source>
        <dbReference type="ARBA" id="ARBA00022803"/>
    </source>
</evidence>
<sequence length="990" mass="114919">MFSQQTVADTNILKEYNDALKLYNSKAYAAAQNTFKTVLNNAVIGSNLKTDATYYEAMCAIKLNQTNADKKVLSFVEEYPNSNKKNVSFFNVGNYYFANKKASYALKWYQKVDTKILSKENKKELDFKMGYGFLVTNNLQLAKDRFLLLINDAKYGNDSRYYYGYIAYKLEDYGIAESTLKEIADNATYKAEISYYLLDISFKAGKFKRCIEVGKKLLPDAKRDLKSDISKIIGESYFNLEEYAEAIPYLKNYRGKKGKWNNTDYYQLGYAYYKQNDFENAINNFNKIIDEKNNVSQNAYYHLGECYLNIDQKNEALNAFRSASEMDFDKKIKEDAALNYAKLSYEAGNPFEPVSEVLQNYLKAYPKSKAYEEINKLVVSSFINQQDYQGALEFLAQKKSEENLAIILEVSLYRGIQLFTEEKYKQALPFFSEAKKSKNIEAQERAKFWEAETLYRLEKYEDAITKFESFNNNLQSKNKEFKLTDYSIGYGYFKLKKYDKAIVAFKTYLAKDSIENDTKYDALVRLGDSYFASRNYKDALKAYDKVVAEFGSDSDYAQYQIGMSYGFIENDTEKLLALKKVINEYQNSNLKDDALYQLATTYTKIKDNKNAHIAYDRLLEKYPNSIFISRALLRQGLLYYNEGENQRALMKYKQVTSRFPNSPDALEAVVNARNVYIDDGNLNDYVNWISDLKFINVSNSDIDNTAFAVAEKKYLNSKNGLEIAQSLIDYNRQFPDGIHKIKANYYLADVYFKVKEFKQAITPYQNVINEDRNEYTEDALSKLAQIYLQEGNYNEALPILDRLELEANGTENILFAQSNLMKAYYETGAYDFAEEYAQKILRQDKIDSNLENDARIIIARSSFKNEDFTTAEEFYSEIEKTANGELMAEALYYNAFFKNQQNQYAASNKIVQKLIANYANYKYWGVKSYVIMGKNYYGLKDIYQATFVLENVIKNFKQYEDIIKEAQEELTKIKENEAKTNNSVTPQKQN</sequence>
<comment type="caution">
    <text evidence="5">The sequence shown here is derived from an EMBL/GenBank/DDBJ whole genome shotgun (WGS) entry which is preliminary data.</text>
</comment>
<feature type="repeat" description="TPR" evidence="3">
    <location>
        <begin position="262"/>
        <end position="295"/>
    </location>
</feature>
<dbReference type="Pfam" id="PF13176">
    <property type="entry name" value="TPR_7"/>
    <property type="match status" value="1"/>
</dbReference>
<evidence type="ECO:0000313" key="5">
    <source>
        <dbReference type="EMBL" id="TMM29699.1"/>
    </source>
</evidence>
<dbReference type="EMBL" id="VANR01000005">
    <property type="protein sequence ID" value="TMM29699.1"/>
    <property type="molecule type" value="Genomic_DNA"/>
</dbReference>
<dbReference type="OrthoDB" id="9814448at2"/>
<keyword evidence="2 3" id="KW-0802">TPR repeat</keyword>
<feature type="repeat" description="TPR" evidence="3">
    <location>
        <begin position="520"/>
        <end position="553"/>
    </location>
</feature>
<dbReference type="SMART" id="SM00028">
    <property type="entry name" value="TPR"/>
    <property type="match status" value="12"/>
</dbReference>
<dbReference type="AlphaFoldDB" id="A0A5S3N8G2"/>
<dbReference type="Pfam" id="PF13432">
    <property type="entry name" value="TPR_16"/>
    <property type="match status" value="1"/>
</dbReference>
<keyword evidence="1" id="KW-0677">Repeat</keyword>
<feature type="coiled-coil region" evidence="4">
    <location>
        <begin position="949"/>
        <end position="983"/>
    </location>
</feature>
<dbReference type="Proteomes" id="UP000307140">
    <property type="component" value="Unassembled WGS sequence"/>
</dbReference>
<dbReference type="SUPFAM" id="SSF48452">
    <property type="entry name" value="TPR-like"/>
    <property type="match status" value="6"/>
</dbReference>
<dbReference type="InterPro" id="IPR011990">
    <property type="entry name" value="TPR-like_helical_dom_sf"/>
</dbReference>
<feature type="repeat" description="TPR" evidence="3">
    <location>
        <begin position="741"/>
        <end position="774"/>
    </location>
</feature>
<gene>
    <name evidence="5" type="ORF">FDT66_10450</name>
</gene>
<name>A0A5S3N8G2_9FLAO</name>
<protein>
    <submittedName>
        <fullName evidence="5">Tetratricopeptide repeat protein</fullName>
    </submittedName>
</protein>
<dbReference type="PANTHER" id="PTHR44858:SF1">
    <property type="entry name" value="UDP-N-ACETYLGLUCOSAMINE--PEPTIDE N-ACETYLGLUCOSAMINYLTRANSFERASE SPINDLY-RELATED"/>
    <property type="match status" value="1"/>
</dbReference>
<dbReference type="Gene3D" id="1.25.40.10">
    <property type="entry name" value="Tetratricopeptide repeat domain"/>
    <property type="match status" value="7"/>
</dbReference>
<dbReference type="InterPro" id="IPR050498">
    <property type="entry name" value="Ycf3"/>
</dbReference>
<evidence type="ECO:0000256" key="1">
    <source>
        <dbReference type="ARBA" id="ARBA00022737"/>
    </source>
</evidence>
<feature type="repeat" description="TPR" evidence="3">
    <location>
        <begin position="629"/>
        <end position="662"/>
    </location>
</feature>
<keyword evidence="4" id="KW-0175">Coiled coil</keyword>
<feature type="repeat" description="TPR" evidence="3">
    <location>
        <begin position="297"/>
        <end position="330"/>
    </location>
</feature>